<gene>
    <name evidence="4" type="ORF">H9Q80_14540</name>
</gene>
<dbReference type="InterPro" id="IPR057727">
    <property type="entry name" value="WCX_dom"/>
</dbReference>
<keyword evidence="5" id="KW-1185">Reference proteome</keyword>
<accession>A0A7G9GKX2</accession>
<dbReference type="InterPro" id="IPR013196">
    <property type="entry name" value="HTH_11"/>
</dbReference>
<dbReference type="KEGG" id="ehn:H9Q80_14540"/>
<evidence type="ECO:0000259" key="3">
    <source>
        <dbReference type="Pfam" id="PF25583"/>
    </source>
</evidence>
<organism evidence="4 5">
    <name type="scientific">[Eubacterium] hominis</name>
    <dbReference type="NCBI Taxonomy" id="2764325"/>
    <lineage>
        <taxon>Bacteria</taxon>
        <taxon>Bacillati</taxon>
        <taxon>Bacillota</taxon>
        <taxon>Erysipelotrichia</taxon>
        <taxon>Erysipelotrichales</taxon>
        <taxon>Erysipelotrichaceae</taxon>
        <taxon>Amedibacillus</taxon>
    </lineage>
</organism>
<dbReference type="Pfam" id="PF08279">
    <property type="entry name" value="HTH_11"/>
    <property type="match status" value="1"/>
</dbReference>
<feature type="domain" description="Helix-turn-helix type 11" evidence="1">
    <location>
        <begin position="10"/>
        <end position="60"/>
    </location>
</feature>
<evidence type="ECO:0000259" key="1">
    <source>
        <dbReference type="Pfam" id="PF08279"/>
    </source>
</evidence>
<feature type="domain" description="WYL" evidence="2">
    <location>
        <begin position="141"/>
        <end position="197"/>
    </location>
</feature>
<dbReference type="InterPro" id="IPR036390">
    <property type="entry name" value="WH_DNA-bd_sf"/>
</dbReference>
<dbReference type="RefSeq" id="WP_117454124.1">
    <property type="nucleotide sequence ID" value="NZ_CP060636.1"/>
</dbReference>
<dbReference type="Proteomes" id="UP000515856">
    <property type="component" value="Chromosome"/>
</dbReference>
<evidence type="ECO:0000259" key="2">
    <source>
        <dbReference type="Pfam" id="PF13280"/>
    </source>
</evidence>
<dbReference type="PANTHER" id="PTHR34580:SF1">
    <property type="entry name" value="PROTEIN PAFC"/>
    <property type="match status" value="1"/>
</dbReference>
<dbReference type="InterPro" id="IPR026881">
    <property type="entry name" value="WYL_dom"/>
</dbReference>
<dbReference type="Gene3D" id="1.10.10.10">
    <property type="entry name" value="Winged helix-like DNA-binding domain superfamily/Winged helix DNA-binding domain"/>
    <property type="match status" value="1"/>
</dbReference>
<evidence type="ECO:0000313" key="4">
    <source>
        <dbReference type="EMBL" id="QNM11454.1"/>
    </source>
</evidence>
<dbReference type="PANTHER" id="PTHR34580">
    <property type="match status" value="1"/>
</dbReference>
<dbReference type="Pfam" id="PF13280">
    <property type="entry name" value="WYL"/>
    <property type="match status" value="1"/>
</dbReference>
<dbReference type="InterPro" id="IPR036388">
    <property type="entry name" value="WH-like_DNA-bd_sf"/>
</dbReference>
<sequence length="327" mass="37835">MNRSAYCIEMLKLLAARGFMRKEELAKELDVNPRNIIEYRKELEAAGYDIITTSGKYGGYALDGGTLLPMQGFTAKEKKALSDALTYLKVHPDFYLYEDYRLAMDKILASSSLSETNGGMYLNDSKPVVSKEILKMMDLCESAKQHSLAIALDYKSMHAKQFERIMIHPYEILNYKGSYYCLAYSMKAKDFRNYKFSDKRMRNVVITDTVFTRDVNFKIKEHVGNIGLIQDEVYELDLMLYHETALLMSEKQVGLHPEMEWIDDHTLHYHTIMEGKMEIISFLLSLGAQCKVIEPKEICEDITKILQDMMENYNNTAFSDIINKKEK</sequence>
<name>A0A7G9GKX2_9FIRM</name>
<dbReference type="SUPFAM" id="SSF46785">
    <property type="entry name" value="Winged helix' DNA-binding domain"/>
    <property type="match status" value="1"/>
</dbReference>
<dbReference type="AlphaFoldDB" id="A0A7G9GKX2"/>
<reference evidence="4 5" key="1">
    <citation type="submission" date="2020-08" db="EMBL/GenBank/DDBJ databases">
        <authorList>
            <person name="Liu C."/>
            <person name="Sun Q."/>
        </authorList>
    </citation>
    <scope>NUCLEOTIDE SEQUENCE [LARGE SCALE GENOMIC DNA]</scope>
    <source>
        <strain evidence="4 5">NSJ-61</strain>
    </source>
</reference>
<protein>
    <submittedName>
        <fullName evidence="4">WYL domain-containing protein</fullName>
    </submittedName>
</protein>
<feature type="domain" description="WCX" evidence="3">
    <location>
        <begin position="242"/>
        <end position="310"/>
    </location>
</feature>
<dbReference type="EMBL" id="CP060636">
    <property type="protein sequence ID" value="QNM11454.1"/>
    <property type="molecule type" value="Genomic_DNA"/>
</dbReference>
<dbReference type="Pfam" id="PF25583">
    <property type="entry name" value="WCX"/>
    <property type="match status" value="1"/>
</dbReference>
<dbReference type="InterPro" id="IPR051534">
    <property type="entry name" value="CBASS_pafABC_assoc_protein"/>
</dbReference>
<proteinExistence type="predicted"/>
<evidence type="ECO:0000313" key="5">
    <source>
        <dbReference type="Proteomes" id="UP000515856"/>
    </source>
</evidence>